<comment type="subcellular location">
    <subcellularLocation>
        <location evidence="1">Membrane</location>
        <topology evidence="1">Multi-pass membrane protein</topology>
    </subcellularLocation>
</comment>
<dbReference type="RefSeq" id="WP_123785097.1">
    <property type="nucleotide sequence ID" value="NZ_CP019633.1"/>
</dbReference>
<dbReference type="AlphaFoldDB" id="A0A1Q2HLB9"/>
<evidence type="ECO:0000256" key="1">
    <source>
        <dbReference type="ARBA" id="ARBA00004141"/>
    </source>
</evidence>
<evidence type="ECO:0000313" key="9">
    <source>
        <dbReference type="EMBL" id="AQQ08369.1"/>
    </source>
</evidence>
<proteinExistence type="predicted"/>
<evidence type="ECO:0000256" key="6">
    <source>
        <dbReference type="ARBA" id="ARBA00032370"/>
    </source>
</evidence>
<feature type="transmembrane region" description="Helical" evidence="8">
    <location>
        <begin position="28"/>
        <end position="44"/>
    </location>
</feature>
<dbReference type="Proteomes" id="UP000188273">
    <property type="component" value="Chromosome"/>
</dbReference>
<dbReference type="GO" id="GO:0008360">
    <property type="term" value="P:regulation of cell shape"/>
    <property type="evidence" value="ECO:0007669"/>
    <property type="project" value="UniProtKB-KW"/>
</dbReference>
<feature type="transmembrane region" description="Helical" evidence="8">
    <location>
        <begin position="132"/>
        <end position="148"/>
    </location>
</feature>
<dbReference type="GO" id="GO:0005886">
    <property type="term" value="C:plasma membrane"/>
    <property type="evidence" value="ECO:0007669"/>
    <property type="project" value="TreeGrafter"/>
</dbReference>
<evidence type="ECO:0000256" key="3">
    <source>
        <dbReference type="ARBA" id="ARBA00022960"/>
    </source>
</evidence>
<dbReference type="EMBL" id="CP019633">
    <property type="protein sequence ID" value="AQQ08369.1"/>
    <property type="molecule type" value="Genomic_DNA"/>
</dbReference>
<feature type="transmembrane region" description="Helical" evidence="8">
    <location>
        <begin position="355"/>
        <end position="373"/>
    </location>
</feature>
<dbReference type="InterPro" id="IPR018365">
    <property type="entry name" value="Cell_cycle_FtsW-rel_CS"/>
</dbReference>
<organism evidence="9 10">
    <name type="scientific">Sedimentisphaera cyanobacteriorum</name>
    <dbReference type="NCBI Taxonomy" id="1940790"/>
    <lineage>
        <taxon>Bacteria</taxon>
        <taxon>Pseudomonadati</taxon>
        <taxon>Planctomycetota</taxon>
        <taxon>Phycisphaerae</taxon>
        <taxon>Sedimentisphaerales</taxon>
        <taxon>Sedimentisphaeraceae</taxon>
        <taxon>Sedimentisphaera</taxon>
    </lineage>
</organism>
<keyword evidence="4 8" id="KW-1133">Transmembrane helix</keyword>
<sequence>MFAAVLVLFLTGISTIYAAEPDSIGWLKQLVYFAIGLAAFALVNKVHYKDLGVFSFWIYGAVLFLLAVLLIERFIPMPGFWRSIVPVVNGARRWIRIGPVQVQPSEFCKIAFILSLAWYLRFRENYRTIKGLFPPFAITFLAMGLIILEPDLGTVILLLPVLFGMLFAAGAKKRHLISVILIGLFLSPVLWMNMHSYQRTRVASVILQNDFVYDYASKHEKAAEILVGGPAELIRWKKDKGYHLMHSKNAIASGGITGYGWGQGPYMDGTIKLPEAHNDFVFSLIAHQWGLIGCIFVFLLYTTVAACGLEISRFNPDPFGKLISVGIVVMLMMQVIVNVSMTVGLMPITGLTLPFVSYGGSSLVVNMIALGLLNNVGRHRSFTVAARAFEYPR</sequence>
<keyword evidence="9" id="KW-0131">Cell cycle</keyword>
<dbReference type="PROSITE" id="PS00428">
    <property type="entry name" value="FTSW_RODA_SPOVE"/>
    <property type="match status" value="1"/>
</dbReference>
<protein>
    <recommendedName>
        <fullName evidence="7">Cell wall polymerase</fullName>
    </recommendedName>
    <alternativeName>
        <fullName evidence="6">Peptidoglycan polymerase</fullName>
    </alternativeName>
</protein>
<evidence type="ECO:0000256" key="4">
    <source>
        <dbReference type="ARBA" id="ARBA00022989"/>
    </source>
</evidence>
<dbReference type="KEGG" id="pbu:L21SP3_00145"/>
<evidence type="ECO:0000256" key="2">
    <source>
        <dbReference type="ARBA" id="ARBA00022692"/>
    </source>
</evidence>
<evidence type="ECO:0000256" key="8">
    <source>
        <dbReference type="SAM" id="Phobius"/>
    </source>
</evidence>
<keyword evidence="5 8" id="KW-0472">Membrane</keyword>
<accession>A0A1Q2HLB9</accession>
<feature type="transmembrane region" description="Helical" evidence="8">
    <location>
        <begin position="154"/>
        <end position="171"/>
    </location>
</feature>
<dbReference type="GO" id="GO:0051301">
    <property type="term" value="P:cell division"/>
    <property type="evidence" value="ECO:0007669"/>
    <property type="project" value="UniProtKB-KW"/>
</dbReference>
<dbReference type="STRING" id="1940790.L21SP3_00145"/>
<evidence type="ECO:0000313" key="10">
    <source>
        <dbReference type="Proteomes" id="UP000188273"/>
    </source>
</evidence>
<evidence type="ECO:0000256" key="5">
    <source>
        <dbReference type="ARBA" id="ARBA00023136"/>
    </source>
</evidence>
<dbReference type="Pfam" id="PF01098">
    <property type="entry name" value="FTSW_RODA_SPOVE"/>
    <property type="match status" value="1"/>
</dbReference>
<evidence type="ECO:0000256" key="7">
    <source>
        <dbReference type="ARBA" id="ARBA00033270"/>
    </source>
</evidence>
<dbReference type="PANTHER" id="PTHR30474">
    <property type="entry name" value="CELL CYCLE PROTEIN"/>
    <property type="match status" value="1"/>
</dbReference>
<dbReference type="InterPro" id="IPR001182">
    <property type="entry name" value="FtsW/RodA"/>
</dbReference>
<keyword evidence="10" id="KW-1185">Reference proteome</keyword>
<dbReference type="GO" id="GO:0032153">
    <property type="term" value="C:cell division site"/>
    <property type="evidence" value="ECO:0007669"/>
    <property type="project" value="TreeGrafter"/>
</dbReference>
<dbReference type="GO" id="GO:0015648">
    <property type="term" value="F:lipid-linked peptidoglycan transporter activity"/>
    <property type="evidence" value="ECO:0007669"/>
    <property type="project" value="TreeGrafter"/>
</dbReference>
<gene>
    <name evidence="9" type="primary">ftsW_1</name>
    <name evidence="9" type="ORF">L21SP3_00145</name>
</gene>
<feature type="transmembrane region" description="Helical" evidence="8">
    <location>
        <begin position="323"/>
        <end position="349"/>
    </location>
</feature>
<keyword evidence="9" id="KW-0132">Cell division</keyword>
<keyword evidence="3" id="KW-0133">Cell shape</keyword>
<feature type="transmembrane region" description="Helical" evidence="8">
    <location>
        <begin position="289"/>
        <end position="311"/>
    </location>
</feature>
<reference evidence="10" key="1">
    <citation type="submission" date="2017-02" db="EMBL/GenBank/DDBJ databases">
        <title>Comparative genomics and description of representatives of a novel lineage of planctomycetes thriving in anoxic sediments.</title>
        <authorList>
            <person name="Spring S."/>
            <person name="Bunk B."/>
            <person name="Sproer C."/>
            <person name="Klenk H.-P."/>
        </authorList>
    </citation>
    <scope>NUCLEOTIDE SEQUENCE [LARGE SCALE GENOMIC DNA]</scope>
    <source>
        <strain evidence="10">L21-RPul-D3</strain>
    </source>
</reference>
<feature type="transmembrane region" description="Helical" evidence="8">
    <location>
        <begin position="176"/>
        <end position="194"/>
    </location>
</feature>
<dbReference type="OrthoDB" id="9812661at2"/>
<name>A0A1Q2HLB9_9BACT</name>
<feature type="transmembrane region" description="Helical" evidence="8">
    <location>
        <begin position="102"/>
        <end position="120"/>
    </location>
</feature>
<dbReference type="PANTHER" id="PTHR30474:SF1">
    <property type="entry name" value="PEPTIDOGLYCAN GLYCOSYLTRANSFERASE MRDB"/>
    <property type="match status" value="1"/>
</dbReference>
<keyword evidence="2 8" id="KW-0812">Transmembrane</keyword>
<feature type="transmembrane region" description="Helical" evidence="8">
    <location>
        <begin position="51"/>
        <end position="71"/>
    </location>
</feature>